<dbReference type="Pfam" id="PF00443">
    <property type="entry name" value="UCH"/>
    <property type="match status" value="1"/>
</dbReference>
<feature type="compositionally biased region" description="Polar residues" evidence="3">
    <location>
        <begin position="491"/>
        <end position="500"/>
    </location>
</feature>
<evidence type="ECO:0000256" key="2">
    <source>
        <dbReference type="ARBA" id="ARBA00022801"/>
    </source>
</evidence>
<keyword evidence="1" id="KW-0833">Ubl conjugation pathway</keyword>
<dbReference type="PANTHER" id="PTHR22975">
    <property type="entry name" value="UBIQUITIN SPECIFIC PROTEINASE"/>
    <property type="match status" value="1"/>
</dbReference>
<dbReference type="Proteomes" id="UP000215902">
    <property type="component" value="Unassembled WGS sequence"/>
</dbReference>
<dbReference type="InterPro" id="IPR001394">
    <property type="entry name" value="Peptidase_C19_UCH"/>
</dbReference>
<dbReference type="STRING" id="282301.A0A267GV81"/>
<evidence type="ECO:0000256" key="3">
    <source>
        <dbReference type="SAM" id="MobiDB-lite"/>
    </source>
</evidence>
<gene>
    <name evidence="5" type="ORF">BOX15_Mlig011456g2</name>
</gene>
<evidence type="ECO:0000256" key="1">
    <source>
        <dbReference type="ARBA" id="ARBA00022786"/>
    </source>
</evidence>
<dbReference type="EMBL" id="NIVC01000130">
    <property type="protein sequence ID" value="PAA89931.1"/>
    <property type="molecule type" value="Genomic_DNA"/>
</dbReference>
<dbReference type="CDD" id="cd02257">
    <property type="entry name" value="Peptidase_C19"/>
    <property type="match status" value="1"/>
</dbReference>
<evidence type="ECO:0000313" key="6">
    <source>
        <dbReference type="Proteomes" id="UP000215902"/>
    </source>
</evidence>
<dbReference type="GO" id="GO:0004843">
    <property type="term" value="F:cysteine-type deubiquitinase activity"/>
    <property type="evidence" value="ECO:0007669"/>
    <property type="project" value="InterPro"/>
</dbReference>
<accession>A0A267GV81</accession>
<dbReference type="OrthoDB" id="205782at2759"/>
<dbReference type="PROSITE" id="PS50235">
    <property type="entry name" value="USP_3"/>
    <property type="match status" value="1"/>
</dbReference>
<dbReference type="InterPro" id="IPR052398">
    <property type="entry name" value="Ubiquitin_hydrolase_53/54"/>
</dbReference>
<keyword evidence="6" id="KW-1185">Reference proteome</keyword>
<dbReference type="GO" id="GO:0016579">
    <property type="term" value="P:protein deubiquitination"/>
    <property type="evidence" value="ECO:0007669"/>
    <property type="project" value="InterPro"/>
</dbReference>
<organism evidence="5 6">
    <name type="scientific">Macrostomum lignano</name>
    <dbReference type="NCBI Taxonomy" id="282301"/>
    <lineage>
        <taxon>Eukaryota</taxon>
        <taxon>Metazoa</taxon>
        <taxon>Spiralia</taxon>
        <taxon>Lophotrochozoa</taxon>
        <taxon>Platyhelminthes</taxon>
        <taxon>Rhabditophora</taxon>
        <taxon>Macrostomorpha</taxon>
        <taxon>Macrostomida</taxon>
        <taxon>Macrostomidae</taxon>
        <taxon>Macrostomum</taxon>
    </lineage>
</organism>
<evidence type="ECO:0000259" key="4">
    <source>
        <dbReference type="PROSITE" id="PS50235"/>
    </source>
</evidence>
<protein>
    <recommendedName>
        <fullName evidence="4">USP domain-containing protein</fullName>
    </recommendedName>
</protein>
<dbReference type="SUPFAM" id="SSF54001">
    <property type="entry name" value="Cysteine proteinases"/>
    <property type="match status" value="1"/>
</dbReference>
<feature type="domain" description="USP" evidence="4">
    <location>
        <begin position="53"/>
        <end position="384"/>
    </location>
</feature>
<evidence type="ECO:0000313" key="5">
    <source>
        <dbReference type="EMBL" id="PAA89931.1"/>
    </source>
</evidence>
<dbReference type="AlphaFoldDB" id="A0A267GV81"/>
<dbReference type="InterPro" id="IPR038765">
    <property type="entry name" value="Papain-like_cys_pep_sf"/>
</dbReference>
<comment type="caution">
    <text evidence="5">The sequence shown here is derived from an EMBL/GenBank/DDBJ whole genome shotgun (WGS) entry which is preliminary data.</text>
</comment>
<feature type="region of interest" description="Disordered" evidence="3">
    <location>
        <begin position="459"/>
        <end position="500"/>
    </location>
</feature>
<sequence>CGQVLNLVGISSHIAIFCQVMAMDPAVGILEPPPEFVNSAQSPNSMHPQQLIKGLANDPGSNSCFLNSAVQLLWHQELFQTGLNQLTSHLCSGHRSCVFCALKVVFTQLRFSDRPTLDAGVLRSALAAQFSDRFQLGEMDDSAECLEQILGRLHFHLVRQQQPQQQCTAGHCITHRRFGMDIQEERACPRCGFVQPGPRFTQLTHYASAGALLSQLRHMGIGRANPSPDVFGLGLRKVAGAGDLRACPKCGGGGGGGCLLLRRKLLSRPDLLCLGLVWDSDRPSGADLGDLLANVGSTVTFGQLFDWSLDSGGPANPASALHLTAVICYSSRHYAVFLRHRSANTWSCLDDSRVTPLGPNWCPQVVDRCVANRYQPLLLLYARDPKHCTPLDLTAAPRRTELISQPMAATSTQSAASSVAMPLSSAASSSQQSARLGGAASYISTRKVESILRLQRVHQIESRKAQQQQQQQQQQQPAFSSTGGRQRDSGFSDQLEASQP</sequence>
<dbReference type="PANTHER" id="PTHR22975:SF9">
    <property type="entry name" value="ECHINUS SPLICE FORM 3"/>
    <property type="match status" value="1"/>
</dbReference>
<feature type="non-terminal residue" evidence="5">
    <location>
        <position position="1"/>
    </location>
</feature>
<feature type="compositionally biased region" description="Low complexity" evidence="3">
    <location>
        <begin position="466"/>
        <end position="476"/>
    </location>
</feature>
<dbReference type="InterPro" id="IPR028889">
    <property type="entry name" value="USP"/>
</dbReference>
<reference evidence="5 6" key="1">
    <citation type="submission" date="2017-06" db="EMBL/GenBank/DDBJ databases">
        <title>A platform for efficient transgenesis in Macrostomum lignano, a flatworm model organism for stem cell research.</title>
        <authorList>
            <person name="Berezikov E."/>
        </authorList>
    </citation>
    <scope>NUCLEOTIDE SEQUENCE [LARGE SCALE GENOMIC DNA]</scope>
    <source>
        <strain evidence="5">DV1</strain>
        <tissue evidence="5">Whole organism</tissue>
    </source>
</reference>
<dbReference type="Gene3D" id="3.90.70.10">
    <property type="entry name" value="Cysteine proteinases"/>
    <property type="match status" value="1"/>
</dbReference>
<feature type="non-terminal residue" evidence="5">
    <location>
        <position position="500"/>
    </location>
</feature>
<proteinExistence type="predicted"/>
<name>A0A267GV81_9PLAT</name>
<keyword evidence="2" id="KW-0378">Hydrolase</keyword>